<dbReference type="GO" id="GO:0005886">
    <property type="term" value="C:plasma membrane"/>
    <property type="evidence" value="ECO:0007669"/>
    <property type="project" value="TreeGrafter"/>
</dbReference>
<evidence type="ECO:0000256" key="1">
    <source>
        <dbReference type="ARBA" id="ARBA00022527"/>
    </source>
</evidence>
<dbReference type="AlphaFoldDB" id="A0A8X8W008"/>
<keyword evidence="6" id="KW-1133">Transmembrane helix</keyword>
<dbReference type="InterPro" id="IPR020635">
    <property type="entry name" value="Tyr_kinase_cat_dom"/>
</dbReference>
<evidence type="ECO:0000256" key="5">
    <source>
        <dbReference type="ARBA" id="ARBA00022840"/>
    </source>
</evidence>
<dbReference type="Proteomes" id="UP000298416">
    <property type="component" value="Unassembled WGS sequence"/>
</dbReference>
<feature type="transmembrane region" description="Helical" evidence="6">
    <location>
        <begin position="12"/>
        <end position="36"/>
    </location>
</feature>
<evidence type="ECO:0000256" key="3">
    <source>
        <dbReference type="ARBA" id="ARBA00022741"/>
    </source>
</evidence>
<dbReference type="Gene3D" id="3.30.200.20">
    <property type="entry name" value="Phosphorylase Kinase, domain 1"/>
    <property type="match status" value="3"/>
</dbReference>
<feature type="domain" description="Protein kinase" evidence="7">
    <location>
        <begin position="67"/>
        <end position="466"/>
    </location>
</feature>
<reference evidence="8" key="1">
    <citation type="submission" date="2018-01" db="EMBL/GenBank/DDBJ databases">
        <authorList>
            <person name="Mao J.F."/>
        </authorList>
    </citation>
    <scope>NUCLEOTIDE SEQUENCE</scope>
    <source>
        <strain evidence="8">Huo1</strain>
        <tissue evidence="8">Leaf</tissue>
    </source>
</reference>
<sequence length="734" mass="82213">MYLEKEDKKLPIKLIAISLAVGVLVASILNGGVVYLTRRRRQVNAKDGDIDVPTIKMADIVEATNNFSLENMLGSEGFGPVYKGQLSTGQHIAVKRLSRTSEQGVEEFKNEVKLIAKLQHRNLVKLWLYGSRIWTFSVKSDIFSFGVILLEIVSGKKNRGYEHDYHNHTLLGHIMEVMDECLKETCDESQMKRCIHVGLLCIQKLADDRPIMPSVVLMLATDGAVLPDPKEPGYFVILNDTDLEKEDKKLPIKLIAISLAVGVLVASILNGGVVYLTRRRRQVNAKDGDIDVPTIKMADIVEATNNFSLENMLGSEGFGPVYKGQLSTGQHIAVKRLSRTSEQGVEEFKNEVKLIAKLQHRNLVKLWLYGSRIWTFSVKSDIFSFGVILLEIVSGKKNRGYEHDYHNHTLLGHIMEVMDECLKETCDESQMKRCIHVGLLCIQKLADDRPIMPSVVLMLATDGAVLPDPKEPGYFVILNDTDLEKEDKKLPIKLIAISLAVGVLVASILNGGVVYLTRRRRQVNAKDGDIDVPTIKMADIVEATNNFSLENMLGSEGFGPVYKGQLSTGQHIAVKRLSRTSEQGVEEFKNEVKLIAKLQHRNLVKLWLYGSRIWTFSVKSDIFSFGVILLEIVSGKKNRGYEHDYHNHTLLGHIMEVMDECLKETCDESQMKRCIHVGLLCIQKLADDRPIMPSVVLMLATDGAVVPDPKEPGYFVILNELENATITITDLEAR</sequence>
<keyword evidence="1" id="KW-0723">Serine/threonine-protein kinase</keyword>
<dbReference type="Gene3D" id="1.10.510.10">
    <property type="entry name" value="Transferase(Phosphotransferase) domain 1"/>
    <property type="match status" value="3"/>
</dbReference>
<feature type="transmembrane region" description="Helical" evidence="6">
    <location>
        <begin position="494"/>
        <end position="516"/>
    </location>
</feature>
<gene>
    <name evidence="8" type="ORF">SASPL_154344</name>
</gene>
<dbReference type="InterPro" id="IPR011009">
    <property type="entry name" value="Kinase-like_dom_sf"/>
</dbReference>
<feature type="transmembrane region" description="Helical" evidence="6">
    <location>
        <begin position="254"/>
        <end position="276"/>
    </location>
</feature>
<dbReference type="InterPro" id="IPR000719">
    <property type="entry name" value="Prot_kinase_dom"/>
</dbReference>
<accession>A0A8X8W008</accession>
<dbReference type="PANTHER" id="PTHR27002">
    <property type="entry name" value="RECEPTOR-LIKE SERINE/THREONINE-PROTEIN KINASE SD1-8"/>
    <property type="match status" value="1"/>
</dbReference>
<dbReference type="SMART" id="SM00219">
    <property type="entry name" value="TyrKc"/>
    <property type="match status" value="1"/>
</dbReference>
<dbReference type="GO" id="GO:0004713">
    <property type="term" value="F:protein tyrosine kinase activity"/>
    <property type="evidence" value="ECO:0007669"/>
    <property type="project" value="InterPro"/>
</dbReference>
<dbReference type="Pfam" id="PF07714">
    <property type="entry name" value="PK_Tyr_Ser-Thr"/>
    <property type="match status" value="3"/>
</dbReference>
<dbReference type="FunFam" id="3.30.200.20:FF:000217">
    <property type="entry name" value="probable LRR receptor-like serine/threonine-protein kinase At1g53430"/>
    <property type="match status" value="3"/>
</dbReference>
<reference evidence="8" key="2">
    <citation type="submission" date="2020-08" db="EMBL/GenBank/DDBJ databases">
        <title>Plant Genome Project.</title>
        <authorList>
            <person name="Zhang R.-G."/>
        </authorList>
    </citation>
    <scope>NUCLEOTIDE SEQUENCE</scope>
    <source>
        <strain evidence="8">Huo1</strain>
        <tissue evidence="8">Leaf</tissue>
    </source>
</reference>
<proteinExistence type="predicted"/>
<dbReference type="SUPFAM" id="SSF56112">
    <property type="entry name" value="Protein kinase-like (PK-like)"/>
    <property type="match status" value="3"/>
</dbReference>
<dbReference type="GO" id="GO:0005524">
    <property type="term" value="F:ATP binding"/>
    <property type="evidence" value="ECO:0007669"/>
    <property type="project" value="UniProtKB-KW"/>
</dbReference>
<dbReference type="PANTHER" id="PTHR27002:SF851">
    <property type="entry name" value="G-TYPE LECTIN S-RECEPTOR-LIKE SERINE_THREONINE-PROTEIN KINASE SD1-1"/>
    <property type="match status" value="1"/>
</dbReference>
<keyword evidence="2" id="KW-0808">Transferase</keyword>
<organism evidence="8">
    <name type="scientific">Salvia splendens</name>
    <name type="common">Scarlet sage</name>
    <dbReference type="NCBI Taxonomy" id="180675"/>
    <lineage>
        <taxon>Eukaryota</taxon>
        <taxon>Viridiplantae</taxon>
        <taxon>Streptophyta</taxon>
        <taxon>Embryophyta</taxon>
        <taxon>Tracheophyta</taxon>
        <taxon>Spermatophyta</taxon>
        <taxon>Magnoliopsida</taxon>
        <taxon>eudicotyledons</taxon>
        <taxon>Gunneridae</taxon>
        <taxon>Pentapetalae</taxon>
        <taxon>asterids</taxon>
        <taxon>lamiids</taxon>
        <taxon>Lamiales</taxon>
        <taxon>Lamiaceae</taxon>
        <taxon>Nepetoideae</taxon>
        <taxon>Mentheae</taxon>
        <taxon>Salviinae</taxon>
        <taxon>Salvia</taxon>
        <taxon>Salvia subgen. Calosphace</taxon>
        <taxon>core Calosphace</taxon>
    </lineage>
</organism>
<keyword evidence="4" id="KW-0418">Kinase</keyword>
<evidence type="ECO:0000313" key="9">
    <source>
        <dbReference type="Proteomes" id="UP000298416"/>
    </source>
</evidence>
<comment type="caution">
    <text evidence="8">The sequence shown here is derived from an EMBL/GenBank/DDBJ whole genome shotgun (WGS) entry which is preliminary data.</text>
</comment>
<dbReference type="EMBL" id="PNBA02000022">
    <property type="protein sequence ID" value="KAG6385508.1"/>
    <property type="molecule type" value="Genomic_DNA"/>
</dbReference>
<evidence type="ECO:0000259" key="7">
    <source>
        <dbReference type="PROSITE" id="PS50011"/>
    </source>
</evidence>
<name>A0A8X8W008_SALSN</name>
<dbReference type="InterPro" id="IPR001245">
    <property type="entry name" value="Ser-Thr/Tyr_kinase_cat_dom"/>
</dbReference>
<keyword evidence="9" id="KW-1185">Reference proteome</keyword>
<dbReference type="GO" id="GO:0004674">
    <property type="term" value="F:protein serine/threonine kinase activity"/>
    <property type="evidence" value="ECO:0007669"/>
    <property type="project" value="UniProtKB-KW"/>
</dbReference>
<evidence type="ECO:0000313" key="8">
    <source>
        <dbReference type="EMBL" id="KAG6385508.1"/>
    </source>
</evidence>
<protein>
    <recommendedName>
        <fullName evidence="7">Protein kinase domain-containing protein</fullName>
    </recommendedName>
</protein>
<keyword evidence="3" id="KW-0547">Nucleotide-binding</keyword>
<keyword evidence="6" id="KW-0472">Membrane</keyword>
<evidence type="ECO:0000256" key="4">
    <source>
        <dbReference type="ARBA" id="ARBA00022777"/>
    </source>
</evidence>
<dbReference type="PROSITE" id="PS50011">
    <property type="entry name" value="PROTEIN_KINASE_DOM"/>
    <property type="match status" value="2"/>
</dbReference>
<evidence type="ECO:0000256" key="6">
    <source>
        <dbReference type="SAM" id="Phobius"/>
    </source>
</evidence>
<keyword evidence="5" id="KW-0067">ATP-binding</keyword>
<evidence type="ECO:0000256" key="2">
    <source>
        <dbReference type="ARBA" id="ARBA00022679"/>
    </source>
</evidence>
<feature type="domain" description="Protein kinase" evidence="7">
    <location>
        <begin position="547"/>
        <end position="734"/>
    </location>
</feature>
<keyword evidence="6" id="KW-0812">Transmembrane</keyword>